<keyword evidence="2" id="KW-0732">Signal</keyword>
<feature type="signal peptide" evidence="2">
    <location>
        <begin position="1"/>
        <end position="18"/>
    </location>
</feature>
<feature type="region of interest" description="Disordered" evidence="1">
    <location>
        <begin position="183"/>
        <end position="207"/>
    </location>
</feature>
<dbReference type="Proteomes" id="UP000837801">
    <property type="component" value="Unassembled WGS sequence"/>
</dbReference>
<protein>
    <submittedName>
        <fullName evidence="3">Uncharacterized protein</fullName>
    </submittedName>
</protein>
<name>A0A9P0QR61_9ASCO</name>
<sequence length="318" mass="33194">MKSSSLFSLLSILALAVADVNNYYFYAVTDDGDSEVDNLYVQAALETDDTVYFFLGAKSEAVTFACDTSANKCTVSFQDQIFQIGSNDDFFVVGVIDGAGISPYVSLETDADSMITYGGVYIDGYDFHAKKNADDPISYSKDKFSLLVEGFVADSSTYGFKLYNEKAPRNATADAGVFNPSSIVIEDDAETETETGTGSDDTETGSGTVIFNETESESGSSSARNVSSVSATLTKSGSKSTTFSSSHVTSTTNSDSAKESPSSETSEASETSGSSSSATSETGSSNSATTGSQTSSGGAQSKYFCSGIGIIAIFFALI</sequence>
<reference evidence="3" key="1">
    <citation type="submission" date="2022-03" db="EMBL/GenBank/DDBJ databases">
        <authorList>
            <person name="Legras J.-L."/>
            <person name="Devillers H."/>
            <person name="Grondin C."/>
        </authorList>
    </citation>
    <scope>NUCLEOTIDE SEQUENCE</scope>
    <source>
        <strain evidence="3">CLIB 1423</strain>
    </source>
</reference>
<evidence type="ECO:0000313" key="4">
    <source>
        <dbReference type="Proteomes" id="UP000837801"/>
    </source>
</evidence>
<dbReference type="AlphaFoldDB" id="A0A9P0QR61"/>
<accession>A0A9P0QR61</accession>
<feature type="compositionally biased region" description="Low complexity" evidence="1">
    <location>
        <begin position="194"/>
        <end position="207"/>
    </location>
</feature>
<evidence type="ECO:0000256" key="2">
    <source>
        <dbReference type="SAM" id="SignalP"/>
    </source>
</evidence>
<evidence type="ECO:0000313" key="3">
    <source>
        <dbReference type="EMBL" id="CAH2353155.1"/>
    </source>
</evidence>
<proteinExistence type="predicted"/>
<feature type="chain" id="PRO_5040381511" evidence="2">
    <location>
        <begin position="19"/>
        <end position="318"/>
    </location>
</feature>
<keyword evidence="4" id="KW-1185">Reference proteome</keyword>
<dbReference type="EMBL" id="CAKXYY010000009">
    <property type="protein sequence ID" value="CAH2353155.1"/>
    <property type="molecule type" value="Genomic_DNA"/>
</dbReference>
<gene>
    <name evidence="3" type="ORF">CLIB1423_09S04016</name>
</gene>
<organism evidence="3 4">
    <name type="scientific">[Candida] railenensis</name>
    <dbReference type="NCBI Taxonomy" id="45579"/>
    <lineage>
        <taxon>Eukaryota</taxon>
        <taxon>Fungi</taxon>
        <taxon>Dikarya</taxon>
        <taxon>Ascomycota</taxon>
        <taxon>Saccharomycotina</taxon>
        <taxon>Pichiomycetes</taxon>
        <taxon>Debaryomycetaceae</taxon>
        <taxon>Kurtzmaniella</taxon>
    </lineage>
</organism>
<feature type="region of interest" description="Disordered" evidence="1">
    <location>
        <begin position="235"/>
        <end position="299"/>
    </location>
</feature>
<evidence type="ECO:0000256" key="1">
    <source>
        <dbReference type="SAM" id="MobiDB-lite"/>
    </source>
</evidence>
<comment type="caution">
    <text evidence="3">The sequence shown here is derived from an EMBL/GenBank/DDBJ whole genome shotgun (WGS) entry which is preliminary data.</text>
</comment>